<dbReference type="InterPro" id="IPR007219">
    <property type="entry name" value="XnlR_reg_dom"/>
</dbReference>
<proteinExistence type="predicted"/>
<dbReference type="GO" id="GO:0006351">
    <property type="term" value="P:DNA-templated transcription"/>
    <property type="evidence" value="ECO:0007669"/>
    <property type="project" value="InterPro"/>
</dbReference>
<keyword evidence="3" id="KW-0539">Nucleus</keyword>
<dbReference type="Proteomes" id="UP001055219">
    <property type="component" value="Unassembled WGS sequence"/>
</dbReference>
<organism evidence="5 6">
    <name type="scientific">Emericellopsis cladophorae</name>
    <dbReference type="NCBI Taxonomy" id="2686198"/>
    <lineage>
        <taxon>Eukaryota</taxon>
        <taxon>Fungi</taxon>
        <taxon>Dikarya</taxon>
        <taxon>Ascomycota</taxon>
        <taxon>Pezizomycotina</taxon>
        <taxon>Sordariomycetes</taxon>
        <taxon>Hypocreomycetidae</taxon>
        <taxon>Hypocreales</taxon>
        <taxon>Bionectriaceae</taxon>
        <taxon>Emericellopsis</taxon>
    </lineage>
</organism>
<evidence type="ECO:0000256" key="2">
    <source>
        <dbReference type="ARBA" id="ARBA00023163"/>
    </source>
</evidence>
<dbReference type="GeneID" id="75831157"/>
<keyword evidence="6" id="KW-1185">Reference proteome</keyword>
<dbReference type="GO" id="GO:0008270">
    <property type="term" value="F:zinc ion binding"/>
    <property type="evidence" value="ECO:0007669"/>
    <property type="project" value="InterPro"/>
</dbReference>
<sequence length="518" mass="58175">MPSLLKTNLGLQQHRYMRSMRMPDVNALVATTADSRDSEHSLVTLLPSPQDAVTITINTCAWLWGAETPSGSVFRPDDAIQLLDLAKISKGSPIQVAKMLLLFALYMQQLPDDFDESLLGFEDMSRTIDLIVERSKAYIMTHEDEACSTNGIESLLVLATIYLNSGDMRKTWSTFRRTVDMARLAGIHQSYSAVRRDAQSDENGLLRRLWLSASCGDSYYSLLLGQAPATGPETFGAGHEVWTDPVAEKEANVQRVLCAVMARLAERNAQGRHHDEGVTRKLEDRLDTIYSSLPSTWWDTPKFAPGRCLDSAQEPTRLLCQIWYFTMQMFIHLPLAFALPQETACYDLKACRNASRNTLSRHVGAQHAKEQLSRCRGGEQAAFMSAVVLLMCIVQRRTQSMHGPPERTEKPWVMSFELDRILIQQTIASFEARGKGGRREPISKQCTTILTTMREFAFREDLMEASMEDAIGKHNVERLEMEKLIDSAIRPCLRCASPAGRLLDLTFGTDTRTEAPSE</sequence>
<reference evidence="5" key="2">
    <citation type="submission" date="2022-07" db="EMBL/GenBank/DDBJ databases">
        <authorList>
            <person name="Goncalves M.F.M."/>
            <person name="Hilario S."/>
            <person name="Van De Peer Y."/>
            <person name="Esteves A.C."/>
            <person name="Alves A."/>
        </authorList>
    </citation>
    <scope>NUCLEOTIDE SEQUENCE</scope>
    <source>
        <strain evidence="5">MUM 19.33</strain>
    </source>
</reference>
<name>A0A9P9Y6U4_9HYPO</name>
<keyword evidence="1" id="KW-0805">Transcription regulation</keyword>
<evidence type="ECO:0000256" key="1">
    <source>
        <dbReference type="ARBA" id="ARBA00023015"/>
    </source>
</evidence>
<dbReference type="EMBL" id="JAGIXG020000005">
    <property type="protein sequence ID" value="KAI6784125.1"/>
    <property type="molecule type" value="Genomic_DNA"/>
</dbReference>
<reference evidence="5" key="1">
    <citation type="journal article" date="2021" name="J Fungi (Basel)">
        <title>Genomic and Metabolomic Analyses of the Marine Fungus Emericellopsis cladophorae: Insights into Saltwater Adaptability Mechanisms and Its Biosynthetic Potential.</title>
        <authorList>
            <person name="Goncalves M.F.M."/>
            <person name="Hilario S."/>
            <person name="Van de Peer Y."/>
            <person name="Esteves A.C."/>
            <person name="Alves A."/>
        </authorList>
    </citation>
    <scope>NUCLEOTIDE SEQUENCE</scope>
    <source>
        <strain evidence="5">MUM 19.33</strain>
    </source>
</reference>
<dbReference type="OrthoDB" id="6509908at2759"/>
<dbReference type="PANTHER" id="PTHR47840">
    <property type="entry name" value="ZN(II)2CYS6 TRANSCRIPTION FACTOR (EUROFUNG)-RELATED"/>
    <property type="match status" value="1"/>
</dbReference>
<accession>A0A9P9Y6U4</accession>
<evidence type="ECO:0000259" key="4">
    <source>
        <dbReference type="Pfam" id="PF04082"/>
    </source>
</evidence>
<feature type="domain" description="Xylanolytic transcriptional activator regulatory" evidence="4">
    <location>
        <begin position="108"/>
        <end position="228"/>
    </location>
</feature>
<dbReference type="GO" id="GO:0003677">
    <property type="term" value="F:DNA binding"/>
    <property type="evidence" value="ECO:0007669"/>
    <property type="project" value="InterPro"/>
</dbReference>
<dbReference type="CDD" id="cd12148">
    <property type="entry name" value="fungal_TF_MHR"/>
    <property type="match status" value="1"/>
</dbReference>
<dbReference type="Pfam" id="PF04082">
    <property type="entry name" value="Fungal_trans"/>
    <property type="match status" value="1"/>
</dbReference>
<evidence type="ECO:0000313" key="5">
    <source>
        <dbReference type="EMBL" id="KAI6784125.1"/>
    </source>
</evidence>
<protein>
    <recommendedName>
        <fullName evidence="4">Xylanolytic transcriptional activator regulatory domain-containing protein</fullName>
    </recommendedName>
</protein>
<dbReference type="PANTHER" id="PTHR47840:SF1">
    <property type="entry name" value="ZN(II)2CYS6 TRANSCRIPTION FACTOR (EUROFUNG)"/>
    <property type="match status" value="1"/>
</dbReference>
<dbReference type="RefSeq" id="XP_051364981.1">
    <property type="nucleotide sequence ID" value="XM_051503349.1"/>
</dbReference>
<evidence type="ECO:0000256" key="3">
    <source>
        <dbReference type="ARBA" id="ARBA00023242"/>
    </source>
</evidence>
<evidence type="ECO:0000313" key="6">
    <source>
        <dbReference type="Proteomes" id="UP001055219"/>
    </source>
</evidence>
<comment type="caution">
    <text evidence="5">The sequence shown here is derived from an EMBL/GenBank/DDBJ whole genome shotgun (WGS) entry which is preliminary data.</text>
</comment>
<dbReference type="AlphaFoldDB" id="A0A9P9Y6U4"/>
<keyword evidence="2" id="KW-0804">Transcription</keyword>
<gene>
    <name evidence="5" type="ORF">J7T54_004671</name>
</gene>